<reference evidence="2 3" key="2">
    <citation type="submission" date="2017-10" db="EMBL/GenBank/DDBJ databases">
        <title>Extensive intraspecific genome diversity in a model arbuscular mycorrhizal fungus.</title>
        <authorList>
            <person name="Chen E.C.H."/>
            <person name="Morin E."/>
            <person name="Baudet D."/>
            <person name="Noel J."/>
            <person name="Ndikumana S."/>
            <person name="Charron P."/>
            <person name="St-Onge C."/>
            <person name="Giorgi J."/>
            <person name="Grigoriev I.V."/>
            <person name="Roux C."/>
            <person name="Martin F.M."/>
            <person name="Corradi N."/>
        </authorList>
    </citation>
    <scope>NUCLEOTIDE SEQUENCE [LARGE SCALE GENOMIC DNA]</scope>
    <source>
        <strain evidence="2 3">C2</strain>
    </source>
</reference>
<accession>A0A2N1NHN3</accession>
<sequence length="336" mass="38668">MDLCEKLKENKRQLENGEINENEYNTRQKTLLNKWTDESKKTEKIKPIRAVNKPKEMDLYEILKLKPSATKDEISSSYRKLAMKYHPDKNGGVETEEWGKISKAYQILADDNSRSLYDNSGTINDSLGSNASFNSQVGGELWQSYIGNLEIGLWLLSFMDNSELENLFSTGEKERRHAIRVSSIVRYLQNKLFRSPEQDESSQFEKSLREEAKKLSDEPNGKKLLSTLGKIYIGEAEAYLNKSSTVESNNFSYLMERLVLYLNIFFGYLTSLTKNKPNLEEVNKLVWKLSKSEISSIAQETCKKVLYDKNRSEAESIQIAKSMCLLGKVWLEESKL</sequence>
<dbReference type="InterPro" id="IPR036869">
    <property type="entry name" value="J_dom_sf"/>
</dbReference>
<dbReference type="PROSITE" id="PS50076">
    <property type="entry name" value="DNAJ_2"/>
    <property type="match status" value="1"/>
</dbReference>
<dbReference type="VEuPathDB" id="FungiDB:FUN_003801"/>
<evidence type="ECO:0000259" key="1">
    <source>
        <dbReference type="PROSITE" id="PS50076"/>
    </source>
</evidence>
<proteinExistence type="predicted"/>
<dbReference type="Pfam" id="PF14308">
    <property type="entry name" value="DnaJ-X"/>
    <property type="match status" value="2"/>
</dbReference>
<dbReference type="SUPFAM" id="SSF46565">
    <property type="entry name" value="Chaperone J-domain"/>
    <property type="match status" value="1"/>
</dbReference>
<dbReference type="InterPro" id="IPR001623">
    <property type="entry name" value="DnaJ_domain"/>
</dbReference>
<dbReference type="EMBL" id="LLXL01000375">
    <property type="protein sequence ID" value="PKK73386.1"/>
    <property type="molecule type" value="Genomic_DNA"/>
</dbReference>
<evidence type="ECO:0000313" key="2">
    <source>
        <dbReference type="EMBL" id="PKK73386.1"/>
    </source>
</evidence>
<dbReference type="Gene3D" id="1.10.287.110">
    <property type="entry name" value="DnaJ domain"/>
    <property type="match status" value="1"/>
</dbReference>
<reference evidence="2 3" key="1">
    <citation type="submission" date="2016-04" db="EMBL/GenBank/DDBJ databases">
        <title>Genome analyses suggest a sexual origin of heterokaryosis in a supposedly ancient asexual fungus.</title>
        <authorList>
            <person name="Ropars J."/>
            <person name="Sedzielewska K."/>
            <person name="Noel J."/>
            <person name="Charron P."/>
            <person name="Farinelli L."/>
            <person name="Marton T."/>
            <person name="Kruger M."/>
            <person name="Pelin A."/>
            <person name="Brachmann A."/>
            <person name="Corradi N."/>
        </authorList>
    </citation>
    <scope>NUCLEOTIDE SEQUENCE [LARGE SCALE GENOMIC DNA]</scope>
    <source>
        <strain evidence="2 3">C2</strain>
    </source>
</reference>
<dbReference type="Proteomes" id="UP000233469">
    <property type="component" value="Unassembled WGS sequence"/>
</dbReference>
<dbReference type="PANTHER" id="PTHR44094">
    <property type="entry name" value="DNAJ HEAT SHOCK N-TERMINAL DOMAIN-CONTAINING PROTEIN"/>
    <property type="match status" value="1"/>
</dbReference>
<dbReference type="OrthoDB" id="436519at2759"/>
<dbReference type="VEuPathDB" id="FungiDB:RhiirFUN_005944"/>
<feature type="domain" description="J" evidence="1">
    <location>
        <begin position="58"/>
        <end position="121"/>
    </location>
</feature>
<dbReference type="AlphaFoldDB" id="A0A2N1NHN3"/>
<dbReference type="InterPro" id="IPR026894">
    <property type="entry name" value="DnaJ_X"/>
</dbReference>
<dbReference type="PRINTS" id="PR00625">
    <property type="entry name" value="JDOMAIN"/>
</dbReference>
<dbReference type="Pfam" id="PF00226">
    <property type="entry name" value="DnaJ"/>
    <property type="match status" value="1"/>
</dbReference>
<organism evidence="2 3">
    <name type="scientific">Rhizophagus irregularis</name>
    <dbReference type="NCBI Taxonomy" id="588596"/>
    <lineage>
        <taxon>Eukaryota</taxon>
        <taxon>Fungi</taxon>
        <taxon>Fungi incertae sedis</taxon>
        <taxon>Mucoromycota</taxon>
        <taxon>Glomeromycotina</taxon>
        <taxon>Glomeromycetes</taxon>
        <taxon>Glomerales</taxon>
        <taxon>Glomeraceae</taxon>
        <taxon>Rhizophagus</taxon>
    </lineage>
</organism>
<dbReference type="VEuPathDB" id="FungiDB:RhiirA1_528135"/>
<evidence type="ECO:0000313" key="3">
    <source>
        <dbReference type="Proteomes" id="UP000233469"/>
    </source>
</evidence>
<name>A0A2N1NHN3_9GLOM</name>
<dbReference type="SMART" id="SM00271">
    <property type="entry name" value="DnaJ"/>
    <property type="match status" value="1"/>
</dbReference>
<comment type="caution">
    <text evidence="2">The sequence shown here is derived from an EMBL/GenBank/DDBJ whole genome shotgun (WGS) entry which is preliminary data.</text>
</comment>
<dbReference type="PANTHER" id="PTHR44094:SF8">
    <property type="entry name" value="DNAJ HEAT SHOCK N-TERMINAL DOMAIN-CONTAINING PROTEIN-RELATED"/>
    <property type="match status" value="1"/>
</dbReference>
<protein>
    <submittedName>
        <fullName evidence="2">DnaJ-domain-containing protein</fullName>
    </submittedName>
</protein>
<dbReference type="CDD" id="cd06257">
    <property type="entry name" value="DnaJ"/>
    <property type="match status" value="1"/>
</dbReference>
<dbReference type="InterPro" id="IPR052423">
    <property type="entry name" value="EMIR"/>
</dbReference>
<gene>
    <name evidence="2" type="ORF">RhiirC2_864475</name>
</gene>